<dbReference type="PANTHER" id="PTHR13136:SF11">
    <property type="entry name" value="TESTIS-EXPRESSED PROTEIN 30"/>
    <property type="match status" value="1"/>
</dbReference>
<sequence length="109" mass="12116">MQASMDHAVNVPQLKDVTKWICAGHSMGGRVACSVASERPDRVLACILFSYPLHPPGKLEELRDDPLCKLKTPLLFVRGTKDAFCANRPWELVVPRMNTKRLVVSCAVN</sequence>
<dbReference type="SUPFAM" id="SSF53474">
    <property type="entry name" value="alpha/beta-Hydrolases"/>
    <property type="match status" value="1"/>
</dbReference>
<dbReference type="EMBL" id="CAJHUC010000632">
    <property type="protein sequence ID" value="CAD7697261.1"/>
    <property type="molecule type" value="Genomic_DNA"/>
</dbReference>
<dbReference type="Proteomes" id="UP000708148">
    <property type="component" value="Unassembled WGS sequence"/>
</dbReference>
<feature type="domain" description="KANL3/Tex30 alpha/beta hydrolase-like" evidence="1">
    <location>
        <begin position="13"/>
        <end position="88"/>
    </location>
</feature>
<gene>
    <name evidence="2" type="ORF">OSTQU699_LOCUS2622</name>
</gene>
<accession>A0A8S1IU89</accession>
<organism evidence="2 3">
    <name type="scientific">Ostreobium quekettii</name>
    <dbReference type="NCBI Taxonomy" id="121088"/>
    <lineage>
        <taxon>Eukaryota</taxon>
        <taxon>Viridiplantae</taxon>
        <taxon>Chlorophyta</taxon>
        <taxon>core chlorophytes</taxon>
        <taxon>Ulvophyceae</taxon>
        <taxon>TCBD clade</taxon>
        <taxon>Bryopsidales</taxon>
        <taxon>Ostreobineae</taxon>
        <taxon>Ostreobiaceae</taxon>
        <taxon>Ostreobium</taxon>
    </lineage>
</organism>
<evidence type="ECO:0000313" key="2">
    <source>
        <dbReference type="EMBL" id="CAD7697261.1"/>
    </source>
</evidence>
<dbReference type="OrthoDB" id="6415022at2759"/>
<name>A0A8S1IU89_9CHLO</name>
<evidence type="ECO:0000313" key="3">
    <source>
        <dbReference type="Proteomes" id="UP000708148"/>
    </source>
</evidence>
<evidence type="ECO:0000259" key="1">
    <source>
        <dbReference type="Pfam" id="PF20408"/>
    </source>
</evidence>
<keyword evidence="3" id="KW-1185">Reference proteome</keyword>
<protein>
    <recommendedName>
        <fullName evidence="1">KANL3/Tex30 alpha/beta hydrolase-like domain-containing protein</fullName>
    </recommendedName>
</protein>
<dbReference type="PANTHER" id="PTHR13136">
    <property type="entry name" value="TESTIS DEVELOPMENT PROTEIN PRTD"/>
    <property type="match status" value="1"/>
</dbReference>
<proteinExistence type="predicted"/>
<dbReference type="InterPro" id="IPR029058">
    <property type="entry name" value="AB_hydrolase_fold"/>
</dbReference>
<reference evidence="2" key="1">
    <citation type="submission" date="2020-12" db="EMBL/GenBank/DDBJ databases">
        <authorList>
            <person name="Iha C."/>
        </authorList>
    </citation>
    <scope>NUCLEOTIDE SEQUENCE</scope>
</reference>
<dbReference type="InterPro" id="IPR026555">
    <property type="entry name" value="NSL3/Tex30"/>
</dbReference>
<dbReference type="InterPro" id="IPR046879">
    <property type="entry name" value="KANL3/Tex30_Abhydrolase"/>
</dbReference>
<comment type="caution">
    <text evidence="2">The sequence shown here is derived from an EMBL/GenBank/DDBJ whole genome shotgun (WGS) entry which is preliminary data.</text>
</comment>
<dbReference type="Pfam" id="PF20408">
    <property type="entry name" value="Abhydrolase_11"/>
    <property type="match status" value="1"/>
</dbReference>
<dbReference type="Gene3D" id="3.40.50.1820">
    <property type="entry name" value="alpha/beta hydrolase"/>
    <property type="match status" value="1"/>
</dbReference>
<dbReference type="AlphaFoldDB" id="A0A8S1IU89"/>